<comment type="similarity">
    <text evidence="1">Belongs to the copper type II ascorbate-dependent monooxygenase family.</text>
</comment>
<dbReference type="Gene3D" id="2.60.120.310">
    <property type="entry name" value="Copper type II, ascorbate-dependent monooxygenase, N-terminal domain"/>
    <property type="match status" value="1"/>
</dbReference>
<dbReference type="CDD" id="cd09631">
    <property type="entry name" value="DOMON_DOH"/>
    <property type="match status" value="1"/>
</dbReference>
<dbReference type="AlphaFoldDB" id="A0A0L0BZP9"/>
<keyword evidence="6" id="KW-1185">Reference proteome</keyword>
<dbReference type="PANTHER" id="PTHR10157:SF40">
    <property type="entry name" value="MOXD1 HOMOLOG 2"/>
    <property type="match status" value="1"/>
</dbReference>
<dbReference type="FunFam" id="2.60.120.310:FF:000007">
    <property type="entry name" value="MOXD1 homolog 2"/>
    <property type="match status" value="1"/>
</dbReference>
<organism evidence="5 6">
    <name type="scientific">Lucilia cuprina</name>
    <name type="common">Green bottle fly</name>
    <name type="synonym">Australian sheep blowfly</name>
    <dbReference type="NCBI Taxonomy" id="7375"/>
    <lineage>
        <taxon>Eukaryota</taxon>
        <taxon>Metazoa</taxon>
        <taxon>Ecdysozoa</taxon>
        <taxon>Arthropoda</taxon>
        <taxon>Hexapoda</taxon>
        <taxon>Insecta</taxon>
        <taxon>Pterygota</taxon>
        <taxon>Neoptera</taxon>
        <taxon>Endopterygota</taxon>
        <taxon>Diptera</taxon>
        <taxon>Brachycera</taxon>
        <taxon>Muscomorpha</taxon>
        <taxon>Oestroidea</taxon>
        <taxon>Calliphoridae</taxon>
        <taxon>Luciliinae</taxon>
        <taxon>Lucilia</taxon>
    </lineage>
</organism>
<dbReference type="InterPro" id="IPR000323">
    <property type="entry name" value="Cu2_ascorb_mOase_N"/>
</dbReference>
<feature type="domain" description="DOMON" evidence="4">
    <location>
        <begin position="94"/>
        <end position="210"/>
    </location>
</feature>
<reference evidence="5 6" key="1">
    <citation type="journal article" date="2015" name="Nat. Commun.">
        <title>Lucilia cuprina genome unlocks parasitic fly biology to underpin future interventions.</title>
        <authorList>
            <person name="Anstead C.A."/>
            <person name="Korhonen P.K."/>
            <person name="Young N.D."/>
            <person name="Hall R.S."/>
            <person name="Jex A.R."/>
            <person name="Murali S.C."/>
            <person name="Hughes D.S."/>
            <person name="Lee S.F."/>
            <person name="Perry T."/>
            <person name="Stroehlein A.J."/>
            <person name="Ansell B.R."/>
            <person name="Breugelmans B."/>
            <person name="Hofmann A."/>
            <person name="Qu J."/>
            <person name="Dugan S."/>
            <person name="Lee S.L."/>
            <person name="Chao H."/>
            <person name="Dinh H."/>
            <person name="Han Y."/>
            <person name="Doddapaneni H.V."/>
            <person name="Worley K.C."/>
            <person name="Muzny D.M."/>
            <person name="Ioannidis P."/>
            <person name="Waterhouse R.M."/>
            <person name="Zdobnov E.M."/>
            <person name="James P.J."/>
            <person name="Bagnall N.H."/>
            <person name="Kotze A.C."/>
            <person name="Gibbs R.A."/>
            <person name="Richards S."/>
            <person name="Batterham P."/>
            <person name="Gasser R.B."/>
        </authorList>
    </citation>
    <scope>NUCLEOTIDE SEQUENCE [LARGE SCALE GENOMIC DNA]</scope>
    <source>
        <strain evidence="5 6">LS</strain>
        <tissue evidence="5">Full body</tissue>
    </source>
</reference>
<dbReference type="OMA" id="YKKHKRC"/>
<dbReference type="GO" id="GO:0005507">
    <property type="term" value="F:copper ion binding"/>
    <property type="evidence" value="ECO:0007669"/>
    <property type="project" value="InterPro"/>
</dbReference>
<dbReference type="Pfam" id="PF01082">
    <property type="entry name" value="Cu2_monooxygen"/>
    <property type="match status" value="1"/>
</dbReference>
<dbReference type="InterPro" id="IPR036939">
    <property type="entry name" value="Cu2_ascorb_mOase_N_sf"/>
</dbReference>
<dbReference type="InterPro" id="IPR028460">
    <property type="entry name" value="Tbh/DBH"/>
</dbReference>
<dbReference type="PRINTS" id="PR00767">
    <property type="entry name" value="DBMONOXGNASE"/>
</dbReference>
<accession>A0A0L0BZP9</accession>
<dbReference type="InterPro" id="IPR008977">
    <property type="entry name" value="PHM/PNGase_F_dom_sf"/>
</dbReference>
<dbReference type="PROSITE" id="PS50836">
    <property type="entry name" value="DOMON"/>
    <property type="match status" value="1"/>
</dbReference>
<evidence type="ECO:0000256" key="1">
    <source>
        <dbReference type="ARBA" id="ARBA00010676"/>
    </source>
</evidence>
<dbReference type="FunFam" id="2.60.120.230:FF:000001">
    <property type="entry name" value="Monooxygenase, DBH-like 1"/>
    <property type="match status" value="1"/>
</dbReference>
<dbReference type="SUPFAM" id="SSF49742">
    <property type="entry name" value="PHM/PNGase F"/>
    <property type="match status" value="2"/>
</dbReference>
<evidence type="ECO:0000256" key="3">
    <source>
        <dbReference type="ARBA" id="ARBA00023180"/>
    </source>
</evidence>
<dbReference type="GO" id="GO:0042421">
    <property type="term" value="P:norepinephrine biosynthetic process"/>
    <property type="evidence" value="ECO:0007669"/>
    <property type="project" value="TreeGrafter"/>
</dbReference>
<dbReference type="Pfam" id="PF03712">
    <property type="entry name" value="Cu2_monoox_C"/>
    <property type="match status" value="1"/>
</dbReference>
<keyword evidence="2" id="KW-1015">Disulfide bond</keyword>
<evidence type="ECO:0000256" key="2">
    <source>
        <dbReference type="ARBA" id="ARBA00023157"/>
    </source>
</evidence>
<dbReference type="EMBL" id="JRES01001184">
    <property type="protein sequence ID" value="KNC24704.1"/>
    <property type="molecule type" value="Genomic_DNA"/>
</dbReference>
<proteinExistence type="inferred from homology"/>
<dbReference type="GO" id="GO:0042420">
    <property type="term" value="P:dopamine catabolic process"/>
    <property type="evidence" value="ECO:0007669"/>
    <property type="project" value="TreeGrafter"/>
</dbReference>
<keyword evidence="3" id="KW-0325">Glycoprotein</keyword>
<name>A0A0L0BZP9_LUCCU</name>
<dbReference type="GO" id="GO:0005615">
    <property type="term" value="C:extracellular space"/>
    <property type="evidence" value="ECO:0007669"/>
    <property type="project" value="TreeGrafter"/>
</dbReference>
<dbReference type="STRING" id="7375.A0A0L0BZP9"/>
<dbReference type="InterPro" id="IPR005018">
    <property type="entry name" value="DOMON_domain"/>
</dbReference>
<dbReference type="Pfam" id="PF03351">
    <property type="entry name" value="DOMON"/>
    <property type="match status" value="1"/>
</dbReference>
<dbReference type="SMART" id="SM00664">
    <property type="entry name" value="DoH"/>
    <property type="match status" value="1"/>
</dbReference>
<comment type="caution">
    <text evidence="5">The sequence shown here is derived from an EMBL/GenBank/DDBJ whole genome shotgun (WGS) entry which is preliminary data.</text>
</comment>
<dbReference type="Gene3D" id="2.60.40.1210">
    <property type="entry name" value="Cellobiose dehydrogenase, cytochrome domain"/>
    <property type="match status" value="1"/>
</dbReference>
<evidence type="ECO:0000313" key="5">
    <source>
        <dbReference type="EMBL" id="KNC24704.1"/>
    </source>
</evidence>
<dbReference type="Gene3D" id="2.60.120.230">
    <property type="match status" value="1"/>
</dbReference>
<dbReference type="PANTHER" id="PTHR10157">
    <property type="entry name" value="DOPAMINE BETA HYDROXYLASE RELATED"/>
    <property type="match status" value="1"/>
</dbReference>
<feature type="non-terminal residue" evidence="5">
    <location>
        <position position="1"/>
    </location>
</feature>
<dbReference type="GO" id="GO:0006589">
    <property type="term" value="P:octopamine biosynthetic process"/>
    <property type="evidence" value="ECO:0007669"/>
    <property type="project" value="TreeGrafter"/>
</dbReference>
<evidence type="ECO:0000259" key="4">
    <source>
        <dbReference type="PROSITE" id="PS50836"/>
    </source>
</evidence>
<dbReference type="GO" id="GO:0004500">
    <property type="term" value="F:dopamine beta-monooxygenase activity"/>
    <property type="evidence" value="ECO:0007669"/>
    <property type="project" value="InterPro"/>
</dbReference>
<dbReference type="InterPro" id="IPR024548">
    <property type="entry name" value="Cu2_monoox_C"/>
</dbReference>
<dbReference type="InterPro" id="IPR014784">
    <property type="entry name" value="Cu2_ascorb_mOase-like_C"/>
</dbReference>
<dbReference type="Proteomes" id="UP000037069">
    <property type="component" value="Unassembled WGS sequence"/>
</dbReference>
<dbReference type="InterPro" id="IPR045266">
    <property type="entry name" value="DOH_DOMON"/>
</dbReference>
<dbReference type="OrthoDB" id="19261at2759"/>
<evidence type="ECO:0000313" key="6">
    <source>
        <dbReference type="Proteomes" id="UP000037069"/>
    </source>
</evidence>
<protein>
    <submittedName>
        <fullName evidence="5">MOXD1-like protein 2</fullName>
    </submittedName>
</protein>
<gene>
    <name evidence="5" type="ORF">FF38_10974</name>
</gene>
<dbReference type="InterPro" id="IPR000945">
    <property type="entry name" value="DBH-like"/>
</dbReference>
<dbReference type="GO" id="GO:0030667">
    <property type="term" value="C:secretory granule membrane"/>
    <property type="evidence" value="ECO:0007669"/>
    <property type="project" value="TreeGrafter"/>
</dbReference>
<sequence length="731" mass="83248">KRKEYASPQKILKGIMFNCHCMKMAPSKRHWSLSLSSLITRFCKSSLIICIGLFTILLTGAGLTNGAVLSLSSSSFSNMEYDTMNWNHIVDLNEDFRLLWAIINQDITFEIQVRTLGYVGFGFSKNGNQVGADMAVGWVDGGHTFFQDRYVDDSGSAEPQIDPSQDYILIKGYENGTHTVLRFRRKLDTCDNKHDIAINNNTMRIMFMYYDEDPPRGSVTPIALPNPEEAWRPYRSLLLLQKSPLDLSFSDRSARILELRNQEVELPYGDDSQFWCKMFKLDKLERKHHIIKYEPIFDSSWSYHYLQQMTLYECQGNSVDLEQLSRGAGQMCLGVKSLHVACNAIVASWTRGSEGFVFPPEAGFPLESKHNKYYMMETHYNNLNAEFEPYQARRMTDSSGLKIVFTPDLRPHDAGVLSIGMDPNWRHIIPPGQERVISQGHCMEDCTGSAFPPQGINIFAVMMRTHQIGKEVKLRQIRQNEELFPIAHDSNVDSSYQDFRRLSHPVRSLPGDRLVAECIYDSSSRKAITLGGLTMKEESCTVLTLYYPRQKSLTTCHSLPSLPTVLHSLGIEQLAMNSNPVVIESPPDLAGMTLETRLLSYDWENQFDKFQEATLLGTFKPICSGAHNQILPISEHLIGYNKNISKTYKEPRRCKPKRLFVTETIPQLELPVLRDFENNHISEASVRSSRSSFIETLALSGSESSSSRQHVNWHSIHLACLFSLTILWFAR</sequence>